<dbReference type="Proteomes" id="UP000008225">
    <property type="component" value="Chromosome X"/>
</dbReference>
<reference evidence="3" key="2">
    <citation type="submission" date="2025-08" db="UniProtKB">
        <authorList>
            <consortium name="Ensembl"/>
        </authorList>
    </citation>
    <scope>IDENTIFICATION</scope>
</reference>
<reference evidence="3" key="3">
    <citation type="submission" date="2025-09" db="UniProtKB">
        <authorList>
            <consortium name="Ensembl"/>
        </authorList>
    </citation>
    <scope>IDENTIFICATION</scope>
</reference>
<feature type="compositionally biased region" description="Basic residues" evidence="1">
    <location>
        <begin position="1"/>
        <end position="17"/>
    </location>
</feature>
<dbReference type="SMART" id="SM01392">
    <property type="entry name" value="MAGE_N"/>
    <property type="match status" value="1"/>
</dbReference>
<dbReference type="Gene3D" id="1.10.10.1210">
    <property type="entry name" value="MAGE homology domain, winged helix WH2 motif"/>
    <property type="match status" value="1"/>
</dbReference>
<dbReference type="Gene3D" id="1.10.10.1200">
    <property type="entry name" value="MAGE homology domain, winged helix WH1 motif"/>
    <property type="match status" value="1"/>
</dbReference>
<dbReference type="Pfam" id="PF01454">
    <property type="entry name" value="MAGE"/>
    <property type="match status" value="1"/>
</dbReference>
<dbReference type="InterPro" id="IPR002190">
    <property type="entry name" value="MHD_dom"/>
</dbReference>
<evidence type="ECO:0000313" key="4">
    <source>
        <dbReference type="Proteomes" id="UP000008225"/>
    </source>
</evidence>
<feature type="compositionally biased region" description="Low complexity" evidence="1">
    <location>
        <begin position="67"/>
        <end position="80"/>
    </location>
</feature>
<organism evidence="3 4">
    <name type="scientific">Callithrix jacchus</name>
    <name type="common">White-tufted-ear marmoset</name>
    <name type="synonym">Simia Jacchus</name>
    <dbReference type="NCBI Taxonomy" id="9483"/>
    <lineage>
        <taxon>Eukaryota</taxon>
        <taxon>Metazoa</taxon>
        <taxon>Chordata</taxon>
        <taxon>Craniata</taxon>
        <taxon>Vertebrata</taxon>
        <taxon>Euteleostomi</taxon>
        <taxon>Mammalia</taxon>
        <taxon>Eutheria</taxon>
        <taxon>Euarchontoglires</taxon>
        <taxon>Primates</taxon>
        <taxon>Haplorrhini</taxon>
        <taxon>Platyrrhini</taxon>
        <taxon>Cebidae</taxon>
        <taxon>Callitrichinae</taxon>
        <taxon>Callithrix</taxon>
        <taxon>Callithrix</taxon>
    </lineage>
</organism>
<dbReference type="GO" id="GO:0000122">
    <property type="term" value="P:negative regulation of transcription by RNA polymerase II"/>
    <property type="evidence" value="ECO:0007669"/>
    <property type="project" value="TreeGrafter"/>
</dbReference>
<evidence type="ECO:0000259" key="2">
    <source>
        <dbReference type="PROSITE" id="PS50838"/>
    </source>
</evidence>
<dbReference type="SMART" id="SM01373">
    <property type="entry name" value="MAGE"/>
    <property type="match status" value="1"/>
</dbReference>
<keyword evidence="4" id="KW-1185">Reference proteome</keyword>
<dbReference type="GeneTree" id="ENSGT00940000163797"/>
<dbReference type="InterPro" id="IPR041898">
    <property type="entry name" value="MAGE_WH1"/>
</dbReference>
<evidence type="ECO:0000313" key="3">
    <source>
        <dbReference type="Ensembl" id="ENSCJAP00000077539.1"/>
    </source>
</evidence>
<dbReference type="FunFam" id="1.10.10.1200:FF:000007">
    <property type="entry name" value="Melanoma-associated antigen C2"/>
    <property type="match status" value="1"/>
</dbReference>
<dbReference type="Ensembl" id="ENSCJAT00000101855.2">
    <property type="protein sequence ID" value="ENSCJAP00000077539.1"/>
    <property type="gene ID" value="ENSCJAG00000059774.2"/>
</dbReference>
<reference evidence="3" key="1">
    <citation type="submission" date="2009-03" db="EMBL/GenBank/DDBJ databases">
        <authorList>
            <person name="Warren W."/>
            <person name="Ye L."/>
            <person name="Minx P."/>
            <person name="Worley K."/>
            <person name="Gibbs R."/>
            <person name="Wilson R.K."/>
        </authorList>
    </citation>
    <scope>NUCLEOTIDE SEQUENCE [LARGE SCALE GENOMIC DNA]</scope>
</reference>
<dbReference type="FunFam" id="1.10.10.1210:FF:000001">
    <property type="entry name" value="melanoma-associated antigen D1"/>
    <property type="match status" value="1"/>
</dbReference>
<dbReference type="Bgee" id="ENSCJAG00000059774">
    <property type="expression patterns" value="Expressed in testis"/>
</dbReference>
<sequence length="346" mass="38761">MPRGQKSKLRSREKRHQAREDPKDVEGAQVTVAEEEESLTSSPHFKDSPERSSAVETPRNEQEPEGAVATTTAAAASCTASDEGIGSQVEERANTSQAEDTTERWLGGPLDKKVAMLVHYLLYKYQIKEPVTKADMLKNAVQMQKSHFPEILRRASDHLELVFGLDVKEVDPNKSLYVLVNKLELGHDARVSLNRSLPKTGLLMTVLAVIFSQGNSAPEEEIWKVLNMMGVYDGAKHFIYGEPRNLLTKYLVEEQYLEYREVPNSNPPSYEFLWGPRAYAETSKMKVLKFLAKIHDTVPSAFPSHYEEALKDEEERSQARIAARARTAARASARSKATSSNLACPK</sequence>
<dbReference type="STRING" id="9483.ENSCJAP00000077539"/>
<evidence type="ECO:0000256" key="1">
    <source>
        <dbReference type="SAM" id="MobiDB-lite"/>
    </source>
</evidence>
<dbReference type="InterPro" id="IPR041899">
    <property type="entry name" value="MAGE_WH2"/>
</dbReference>
<feature type="domain" description="MAGE" evidence="2">
    <location>
        <begin position="110"/>
        <end position="309"/>
    </location>
</feature>
<protein>
    <submittedName>
        <fullName evidence="3">MAGE family member B10</fullName>
    </submittedName>
</protein>
<dbReference type="Pfam" id="PF12440">
    <property type="entry name" value="MAGE_N"/>
    <property type="match status" value="1"/>
</dbReference>
<dbReference type="PANTHER" id="PTHR11736">
    <property type="entry name" value="MELANOMA-ASSOCIATED ANTIGEN MAGE ANTIGEN"/>
    <property type="match status" value="1"/>
</dbReference>
<name>A0A5F4WIT4_CALJA</name>
<accession>A0A5F4WIT4</accession>
<dbReference type="InParanoid" id="A0A5F4WIT4"/>
<proteinExistence type="predicted"/>
<dbReference type="PROSITE" id="PS50838">
    <property type="entry name" value="MAGE"/>
    <property type="match status" value="1"/>
</dbReference>
<gene>
    <name evidence="3" type="primary">MAGEB10</name>
</gene>
<feature type="region of interest" description="Disordered" evidence="1">
    <location>
        <begin position="1"/>
        <end position="102"/>
    </location>
</feature>
<dbReference type="OMA" id="RPRCTQD"/>
<dbReference type="AlphaFoldDB" id="A0A5F4WIT4"/>
<dbReference type="PANTHER" id="PTHR11736:SF36">
    <property type="entry name" value="MELANOMA-ASSOCIATED ANTIGEN B10"/>
    <property type="match status" value="1"/>
</dbReference>
<dbReference type="InterPro" id="IPR037445">
    <property type="entry name" value="MAGE"/>
</dbReference>
<dbReference type="InterPro" id="IPR021072">
    <property type="entry name" value="MAGE_N"/>
</dbReference>
<dbReference type="GO" id="GO:0005634">
    <property type="term" value="C:nucleus"/>
    <property type="evidence" value="ECO:0007669"/>
    <property type="project" value="TreeGrafter"/>
</dbReference>